<dbReference type="SMART" id="SM00642">
    <property type="entry name" value="Aamy"/>
    <property type="match status" value="1"/>
</dbReference>
<dbReference type="Gene3D" id="1.10.1740.10">
    <property type="match status" value="1"/>
</dbReference>
<dbReference type="RefSeq" id="WP_002703171.1">
    <property type="nucleotide sequence ID" value="NZ_AGRW01000040.1"/>
</dbReference>
<keyword evidence="3" id="KW-1185">Reference proteome</keyword>
<comment type="caution">
    <text evidence="2">The sequence shown here is derived from an EMBL/GenBank/DDBJ whole genome shotgun (WGS) entry which is preliminary data.</text>
</comment>
<sequence length="605" mass="69311">MYQELLEKNMPSLVSRLYELYGGRWDFYKIVSRLESMMRKASAERNAGGYLSRLDAEAIASADDNPWYLSGKTVGIMLYVDLFAGNLRNLAGKIPYLKELGVNYVHLMPLFDCPKGENDGGYAISSYRKVQPRLGTIGDLKFVADEFHKNGIRLVLDFVFNHTSDEHVWAKKARAGDPKFRDFYYIYKDKSEVDSWNATLREIFPTVRRGSFTYIEKNDEWVWTTFNSFQWDLNYSNPEVFLAMCEEMLFIANLGVDVLRLDALAFVWKEKGTVCESLPKAHTLIQAFQYVARIACPSLQFKSEAIVHPDEVIKYINPSECHLSYNPLQMALFWSTVATRNTELLALSLKRRWEIPSSCAWVNYIRCHDDIGWTFSDEDAREVGIDGFAHRQFLNKFFTGRFPGSFACGEPFQLNPTTGDCRICGTMASLSGLEQAEKSGNPELRRMAVARMKMMYAVQMALPGIPLLYAGDERAVMNDYSYRDEKSKRDDSRWVHRTAADWSGNFLHESQEEVFEFLKKVVGIRKDEPLFAGNDIAFYDVQDSRVFAFRRGTVHVIANFSDSAASFRSGAWSRCSTDLITGKTYSNYDAVPLAPYEVLYLKEQL</sequence>
<dbReference type="InterPro" id="IPR044077">
    <property type="entry name" value="Amylosucrase"/>
</dbReference>
<dbReference type="eggNOG" id="COG0366">
    <property type="taxonomic scope" value="Bacteria"/>
</dbReference>
<dbReference type="STRING" id="907348.TresaDRAFT_1805"/>
<dbReference type="PANTHER" id="PTHR10357:SF213">
    <property type="entry name" value="ALPHA AMYLASE CATALYTIC REGION"/>
    <property type="match status" value="1"/>
</dbReference>
<dbReference type="Proteomes" id="UP000003571">
    <property type="component" value="Unassembled WGS sequence"/>
</dbReference>
<dbReference type="AlphaFoldDB" id="H7EJ44"/>
<dbReference type="InterPro" id="IPR013780">
    <property type="entry name" value="Glyco_hydro_b"/>
</dbReference>
<dbReference type="OrthoDB" id="9805159at2"/>
<dbReference type="InterPro" id="IPR006047">
    <property type="entry name" value="GH13_cat_dom"/>
</dbReference>
<protein>
    <submittedName>
        <fullName evidence="2">Alpha amylase catalytic region</fullName>
    </submittedName>
</protein>
<dbReference type="Pfam" id="PF00128">
    <property type="entry name" value="Alpha-amylase"/>
    <property type="match status" value="1"/>
</dbReference>
<evidence type="ECO:0000259" key="1">
    <source>
        <dbReference type="SMART" id="SM00642"/>
    </source>
</evidence>
<name>H7EJ44_9SPIR</name>
<proteinExistence type="predicted"/>
<organism evidence="2 3">
    <name type="scientific">Treponema saccharophilum DSM 2985</name>
    <dbReference type="NCBI Taxonomy" id="907348"/>
    <lineage>
        <taxon>Bacteria</taxon>
        <taxon>Pseudomonadati</taxon>
        <taxon>Spirochaetota</taxon>
        <taxon>Spirochaetia</taxon>
        <taxon>Spirochaetales</taxon>
        <taxon>Treponemataceae</taxon>
        <taxon>Treponema</taxon>
    </lineage>
</organism>
<evidence type="ECO:0000313" key="3">
    <source>
        <dbReference type="Proteomes" id="UP000003571"/>
    </source>
</evidence>
<dbReference type="EMBL" id="AGRW01000040">
    <property type="protein sequence ID" value="EIC02358.1"/>
    <property type="molecule type" value="Genomic_DNA"/>
</dbReference>
<dbReference type="PATRIC" id="fig|907348.3.peg.861"/>
<feature type="domain" description="Glycosyl hydrolase family 13 catalytic" evidence="1">
    <location>
        <begin position="77"/>
        <end position="525"/>
    </location>
</feature>
<reference evidence="2 3" key="1">
    <citation type="submission" date="2011-09" db="EMBL/GenBank/DDBJ databases">
        <title>The draft genome of Treponema saccharophilum DSM 2985.</title>
        <authorList>
            <consortium name="US DOE Joint Genome Institute (JGI-PGF)"/>
            <person name="Lucas S."/>
            <person name="Copeland A."/>
            <person name="Lapidus A."/>
            <person name="Glavina del Rio T."/>
            <person name="Dalin E."/>
            <person name="Tice H."/>
            <person name="Bruce D."/>
            <person name="Goodwin L."/>
            <person name="Pitluck S."/>
            <person name="Peters L."/>
            <person name="Kyrpides N."/>
            <person name="Mavromatis K."/>
            <person name="Ivanova N."/>
            <person name="Markowitz V."/>
            <person name="Cheng J.-F."/>
            <person name="Hugenholtz P."/>
            <person name="Woyke T."/>
            <person name="Wu D."/>
            <person name="Gronow S."/>
            <person name="Wellnitz S."/>
            <person name="Brambilla E."/>
            <person name="Klenk H.-P."/>
            <person name="Eisen J.A."/>
        </authorList>
    </citation>
    <scope>NUCLEOTIDE SEQUENCE [LARGE SCALE GENOMIC DNA]</scope>
    <source>
        <strain evidence="2 3">DSM 2985</strain>
    </source>
</reference>
<gene>
    <name evidence="2" type="ORF">TresaDRAFT_1805</name>
</gene>
<dbReference type="Gene3D" id="3.20.20.80">
    <property type="entry name" value="Glycosidases"/>
    <property type="match status" value="1"/>
</dbReference>
<dbReference type="InterPro" id="IPR017853">
    <property type="entry name" value="GH"/>
</dbReference>
<dbReference type="Gene3D" id="3.90.400.10">
    <property type="entry name" value="Oligo-1,6-glucosidase, Domain 2"/>
    <property type="match status" value="1"/>
</dbReference>
<dbReference type="GO" id="GO:0005975">
    <property type="term" value="P:carbohydrate metabolic process"/>
    <property type="evidence" value="ECO:0007669"/>
    <property type="project" value="InterPro"/>
</dbReference>
<dbReference type="SUPFAM" id="SSF51445">
    <property type="entry name" value="(Trans)glycosidases"/>
    <property type="match status" value="1"/>
</dbReference>
<dbReference type="InterPro" id="IPR045857">
    <property type="entry name" value="O16G_dom_2"/>
</dbReference>
<evidence type="ECO:0000313" key="2">
    <source>
        <dbReference type="EMBL" id="EIC02358.1"/>
    </source>
</evidence>
<dbReference type="Gene3D" id="2.60.40.1180">
    <property type="entry name" value="Golgi alpha-mannosidase II"/>
    <property type="match status" value="1"/>
</dbReference>
<dbReference type="PANTHER" id="PTHR10357">
    <property type="entry name" value="ALPHA-AMYLASE FAMILY MEMBER"/>
    <property type="match status" value="1"/>
</dbReference>
<dbReference type="GO" id="GO:0047669">
    <property type="term" value="F:amylosucrase activity"/>
    <property type="evidence" value="ECO:0007669"/>
    <property type="project" value="InterPro"/>
</dbReference>
<dbReference type="CDD" id="cd11324">
    <property type="entry name" value="AmyAc_Amylosucrase"/>
    <property type="match status" value="1"/>
</dbReference>
<dbReference type="SUPFAM" id="SSF51011">
    <property type="entry name" value="Glycosyl hydrolase domain"/>
    <property type="match status" value="1"/>
</dbReference>
<accession>H7EJ44</accession>